<feature type="repeat" description="Solcar" evidence="6">
    <location>
        <begin position="210"/>
        <end position="303"/>
    </location>
</feature>
<dbReference type="OrthoDB" id="270584at2759"/>
<evidence type="ECO:0000256" key="2">
    <source>
        <dbReference type="ARBA" id="ARBA00022448"/>
    </source>
</evidence>
<evidence type="ECO:0000256" key="7">
    <source>
        <dbReference type="RuleBase" id="RU000488"/>
    </source>
</evidence>
<evidence type="ECO:0000256" key="5">
    <source>
        <dbReference type="ARBA" id="ARBA00023136"/>
    </source>
</evidence>
<dbReference type="PANTHER" id="PTHR24089">
    <property type="entry name" value="SOLUTE CARRIER FAMILY 25"/>
    <property type="match status" value="1"/>
</dbReference>
<dbReference type="Proteomes" id="UP000076078">
    <property type="component" value="Unassembled WGS sequence"/>
</dbReference>
<dbReference type="PRINTS" id="PR00926">
    <property type="entry name" value="MITOCARRIER"/>
</dbReference>
<dbReference type="GO" id="GO:0055085">
    <property type="term" value="P:transmembrane transport"/>
    <property type="evidence" value="ECO:0007669"/>
    <property type="project" value="InterPro"/>
</dbReference>
<gene>
    <name evidence="8" type="ORF">DLAC_05144</name>
</gene>
<dbReference type="OMA" id="TMTVCYP"/>
<dbReference type="Pfam" id="PF00153">
    <property type="entry name" value="Mito_carr"/>
    <property type="match status" value="3"/>
</dbReference>
<dbReference type="SUPFAM" id="SSF103506">
    <property type="entry name" value="Mitochondrial carrier"/>
    <property type="match status" value="1"/>
</dbReference>
<keyword evidence="3 6" id="KW-0812">Transmembrane</keyword>
<evidence type="ECO:0000256" key="4">
    <source>
        <dbReference type="ARBA" id="ARBA00022737"/>
    </source>
</evidence>
<keyword evidence="9" id="KW-1185">Reference proteome</keyword>
<accession>A0A151ZIS8</accession>
<name>A0A151ZIS8_TIELA</name>
<dbReference type="PROSITE" id="PS50920">
    <property type="entry name" value="SOLCAR"/>
    <property type="match status" value="3"/>
</dbReference>
<feature type="repeat" description="Solcar" evidence="6">
    <location>
        <begin position="345"/>
        <end position="434"/>
    </location>
</feature>
<sequence>MNNYQKELKKDQQQLLEKQQPIGSNINHKIELLKSNFNLNKNGNNSPNNTIVTNNTTAINNNKNKKSKSAPLQYTKPSSIITTKPKLNEIETTLTDQASVLKTNVNYLLSGSIAGMISRSATAGFERLTIIQQVQGMVSGGPKYVGCVKALRDMVEKEGFLSLFKGNGANIIKVSPNSGIRFLTYEFCKKYFDDTNHSKDLLIGGATAKLTLPQTMISGGMAGLTSTFLTYPLDVVRIRLSLQGFNPQNEYGKIRYKGVSHGFSQIFKDEGLRGLYKGLGTSVLSVAPWVSISFASYEGLKQLVNKTTKNTDNSALNLLSSSSASSINKGDPIKEEEENLQQKGKDMVVDFTCGAISGAFTMSVCYPLDVLRRRMMIQGMGGNKVLYSNGFDALKLIIKNEGVSALYHGIVPAYFKVVPTVAISFAVYELCKNFMEESKQTT</sequence>
<dbReference type="GO" id="GO:0016020">
    <property type="term" value="C:membrane"/>
    <property type="evidence" value="ECO:0007669"/>
    <property type="project" value="UniProtKB-SubCell"/>
</dbReference>
<evidence type="ECO:0000313" key="8">
    <source>
        <dbReference type="EMBL" id="KYQ93754.1"/>
    </source>
</evidence>
<dbReference type="InterPro" id="IPR018108">
    <property type="entry name" value="MCP_transmembrane"/>
</dbReference>
<dbReference type="EMBL" id="LODT01000025">
    <property type="protein sequence ID" value="KYQ93754.1"/>
    <property type="molecule type" value="Genomic_DNA"/>
</dbReference>
<dbReference type="InParanoid" id="A0A151ZIS8"/>
<reference evidence="8 9" key="1">
    <citation type="submission" date="2015-12" db="EMBL/GenBank/DDBJ databases">
        <title>Dictyostelia acquired genes for synthesis and detection of signals that induce cell-type specialization by lateral gene transfer from prokaryotes.</title>
        <authorList>
            <person name="Gloeckner G."/>
            <person name="Schaap P."/>
        </authorList>
    </citation>
    <scope>NUCLEOTIDE SEQUENCE [LARGE SCALE GENOMIC DNA]</scope>
    <source>
        <strain evidence="8 9">TK</strain>
    </source>
</reference>
<feature type="repeat" description="Solcar" evidence="6">
    <location>
        <begin position="102"/>
        <end position="191"/>
    </location>
</feature>
<evidence type="ECO:0000256" key="1">
    <source>
        <dbReference type="ARBA" id="ARBA00004141"/>
    </source>
</evidence>
<evidence type="ECO:0000256" key="6">
    <source>
        <dbReference type="PROSITE-ProRule" id="PRU00282"/>
    </source>
</evidence>
<comment type="similarity">
    <text evidence="7">Belongs to the mitochondrial carrier (TC 2.A.29) family.</text>
</comment>
<evidence type="ECO:0000256" key="3">
    <source>
        <dbReference type="ARBA" id="ARBA00022692"/>
    </source>
</evidence>
<dbReference type="STRING" id="361077.A0A151ZIS8"/>
<protein>
    <submittedName>
        <fullName evidence="8">Mitochondrial substrate carrier family protein</fullName>
    </submittedName>
</protein>
<evidence type="ECO:0000313" key="9">
    <source>
        <dbReference type="Proteomes" id="UP000076078"/>
    </source>
</evidence>
<keyword evidence="4" id="KW-0677">Repeat</keyword>
<keyword evidence="2 7" id="KW-0813">Transport</keyword>
<keyword evidence="5 6" id="KW-0472">Membrane</keyword>
<dbReference type="Gene3D" id="1.50.40.10">
    <property type="entry name" value="Mitochondrial carrier domain"/>
    <property type="match status" value="1"/>
</dbReference>
<organism evidence="8 9">
    <name type="scientific">Tieghemostelium lacteum</name>
    <name type="common">Slime mold</name>
    <name type="synonym">Dictyostelium lacteum</name>
    <dbReference type="NCBI Taxonomy" id="361077"/>
    <lineage>
        <taxon>Eukaryota</taxon>
        <taxon>Amoebozoa</taxon>
        <taxon>Evosea</taxon>
        <taxon>Eumycetozoa</taxon>
        <taxon>Dictyostelia</taxon>
        <taxon>Dictyosteliales</taxon>
        <taxon>Raperosteliaceae</taxon>
        <taxon>Tieghemostelium</taxon>
    </lineage>
</organism>
<comment type="caution">
    <text evidence="8">The sequence shown here is derived from an EMBL/GenBank/DDBJ whole genome shotgun (WGS) entry which is preliminary data.</text>
</comment>
<dbReference type="InterPro" id="IPR002067">
    <property type="entry name" value="MCP"/>
</dbReference>
<dbReference type="InterPro" id="IPR023395">
    <property type="entry name" value="MCP_dom_sf"/>
</dbReference>
<proteinExistence type="inferred from homology"/>
<dbReference type="AlphaFoldDB" id="A0A151ZIS8"/>
<comment type="subcellular location">
    <subcellularLocation>
        <location evidence="1">Membrane</location>
        <topology evidence="1">Multi-pass membrane protein</topology>
    </subcellularLocation>
</comment>